<feature type="compositionally biased region" description="Polar residues" evidence="1">
    <location>
        <begin position="27"/>
        <end position="37"/>
    </location>
</feature>
<evidence type="ECO:0000256" key="1">
    <source>
        <dbReference type="SAM" id="MobiDB-lite"/>
    </source>
</evidence>
<accession>A0A2V5L3B6</accession>
<sequence length="75" mass="7699">MALAMTAPDNTIPKTTPTAVSLPDFGKTSNKARVNNDSNAIPTAAPILNRALNRPGNYAASFLAASSGNEPLISS</sequence>
<dbReference type="EMBL" id="QJVD01000045">
    <property type="protein sequence ID" value="PYI64604.1"/>
    <property type="molecule type" value="Genomic_DNA"/>
</dbReference>
<feature type="region of interest" description="Disordered" evidence="1">
    <location>
        <begin position="1"/>
        <end position="37"/>
    </location>
</feature>
<reference evidence="2 3" key="1">
    <citation type="submission" date="2018-05" db="EMBL/GenBank/DDBJ databases">
        <title>Genetic diversity of glacier-inhabiting Cryobacterium bacteria in China and description of Cryobacterium mengkeensis sp. nov. and Arthrobacter glacialis sp. nov.</title>
        <authorList>
            <person name="Liu Q."/>
            <person name="Xin Y.-H."/>
        </authorList>
    </citation>
    <scope>NUCLEOTIDE SEQUENCE [LARGE SCALE GENOMIC DNA]</scope>
    <source>
        <strain evidence="2 3">LI2</strain>
    </source>
</reference>
<keyword evidence="3" id="KW-1185">Reference proteome</keyword>
<feature type="compositionally biased region" description="Polar residues" evidence="1">
    <location>
        <begin position="8"/>
        <end position="19"/>
    </location>
</feature>
<comment type="caution">
    <text evidence="2">The sequence shown here is derived from an EMBL/GenBank/DDBJ whole genome shotgun (WGS) entry which is preliminary data.</text>
</comment>
<organism evidence="2 3">
    <name type="scientific">Arthrobacter livingstonensis</name>
    <dbReference type="NCBI Taxonomy" id="670078"/>
    <lineage>
        <taxon>Bacteria</taxon>
        <taxon>Bacillati</taxon>
        <taxon>Actinomycetota</taxon>
        <taxon>Actinomycetes</taxon>
        <taxon>Micrococcales</taxon>
        <taxon>Micrococcaceae</taxon>
        <taxon>Arthrobacter</taxon>
    </lineage>
</organism>
<proteinExistence type="predicted"/>
<evidence type="ECO:0000313" key="3">
    <source>
        <dbReference type="Proteomes" id="UP000247832"/>
    </source>
</evidence>
<dbReference type="RefSeq" id="WP_110503025.1">
    <property type="nucleotide sequence ID" value="NZ_QJVD01000045.1"/>
</dbReference>
<protein>
    <submittedName>
        <fullName evidence="2">Uncharacterized protein</fullName>
    </submittedName>
</protein>
<evidence type="ECO:0000313" key="2">
    <source>
        <dbReference type="EMBL" id="PYI64604.1"/>
    </source>
</evidence>
<dbReference type="AlphaFoldDB" id="A0A2V5L3B6"/>
<name>A0A2V5L3B6_9MICC</name>
<gene>
    <name evidence="2" type="ORF">CVV68_21415</name>
</gene>
<dbReference type="Proteomes" id="UP000247832">
    <property type="component" value="Unassembled WGS sequence"/>
</dbReference>